<dbReference type="AlphaFoldDB" id="A0A9P5N7B7"/>
<reference evidence="1" key="1">
    <citation type="submission" date="2020-11" db="EMBL/GenBank/DDBJ databases">
        <authorList>
            <consortium name="DOE Joint Genome Institute"/>
            <person name="Ahrendt S."/>
            <person name="Riley R."/>
            <person name="Andreopoulos W."/>
            <person name="LaButti K."/>
            <person name="Pangilinan J."/>
            <person name="Ruiz-duenas F.J."/>
            <person name="Barrasa J.M."/>
            <person name="Sanchez-Garcia M."/>
            <person name="Camarero S."/>
            <person name="Miyauchi S."/>
            <person name="Serrano A."/>
            <person name="Linde D."/>
            <person name="Babiker R."/>
            <person name="Drula E."/>
            <person name="Ayuso-Fernandez I."/>
            <person name="Pacheco R."/>
            <person name="Padilla G."/>
            <person name="Ferreira P."/>
            <person name="Barriuso J."/>
            <person name="Kellner H."/>
            <person name="Castanera R."/>
            <person name="Alfaro M."/>
            <person name="Ramirez L."/>
            <person name="Pisabarro A.G."/>
            <person name="Kuo A."/>
            <person name="Tritt A."/>
            <person name="Lipzen A."/>
            <person name="He G."/>
            <person name="Yan M."/>
            <person name="Ng V."/>
            <person name="Cullen D."/>
            <person name="Martin F."/>
            <person name="Rosso M.-N."/>
            <person name="Henrissat B."/>
            <person name="Hibbett D."/>
            <person name="Martinez A.T."/>
            <person name="Grigoriev I.V."/>
        </authorList>
    </citation>
    <scope>NUCLEOTIDE SEQUENCE</scope>
    <source>
        <strain evidence="1">AH 44721</strain>
    </source>
</reference>
<sequence length="318" mass="34644">MSLRGVKETSVSSVSLEFCPHLTEPTVNLLAAISLTLKQTCWRSSSQTVNAARPAQSTKVPIPEVWSLILPAGQRTPDFASTPTLQTPFEADIVHQTRPSQDINNDIGVVIEAVLGLTPTPPKECSSSASNRGFAADRTGHTLPLYPHTTVDRETTSVPIILMSMNTSLFTYLTKTKTSQRLQGHHPQARVPPPALSFSFFVADLPNVFTLTSAIICWESANGFCMVGGTKSRKTFFTLPGLTSASSRTSTLGAMELQVVPAKTQLPSHFWGHYVQVTCPASVLEHIHNFAFLFNTHLSFYYAVLSTADIEVQGLLQL</sequence>
<accession>A0A9P5N7B7</accession>
<proteinExistence type="predicted"/>
<dbReference type="EMBL" id="JADNYJ010000318">
    <property type="protein sequence ID" value="KAF8871173.1"/>
    <property type="molecule type" value="Genomic_DNA"/>
</dbReference>
<name>A0A9P5N7B7_GYMJU</name>
<gene>
    <name evidence="1" type="ORF">CPB84DRAFT_1754138</name>
</gene>
<protein>
    <submittedName>
        <fullName evidence="1">Uncharacterized protein</fullName>
    </submittedName>
</protein>
<comment type="caution">
    <text evidence="1">The sequence shown here is derived from an EMBL/GenBank/DDBJ whole genome shotgun (WGS) entry which is preliminary data.</text>
</comment>
<dbReference type="Proteomes" id="UP000724874">
    <property type="component" value="Unassembled WGS sequence"/>
</dbReference>
<organism evidence="1 2">
    <name type="scientific">Gymnopilus junonius</name>
    <name type="common">Spectacular rustgill mushroom</name>
    <name type="synonym">Gymnopilus spectabilis subsp. junonius</name>
    <dbReference type="NCBI Taxonomy" id="109634"/>
    <lineage>
        <taxon>Eukaryota</taxon>
        <taxon>Fungi</taxon>
        <taxon>Dikarya</taxon>
        <taxon>Basidiomycota</taxon>
        <taxon>Agaricomycotina</taxon>
        <taxon>Agaricomycetes</taxon>
        <taxon>Agaricomycetidae</taxon>
        <taxon>Agaricales</taxon>
        <taxon>Agaricineae</taxon>
        <taxon>Hymenogastraceae</taxon>
        <taxon>Gymnopilus</taxon>
    </lineage>
</organism>
<evidence type="ECO:0000313" key="2">
    <source>
        <dbReference type="Proteomes" id="UP000724874"/>
    </source>
</evidence>
<evidence type="ECO:0000313" key="1">
    <source>
        <dbReference type="EMBL" id="KAF8871173.1"/>
    </source>
</evidence>
<keyword evidence="2" id="KW-1185">Reference proteome</keyword>